<feature type="compositionally biased region" description="Acidic residues" evidence="2">
    <location>
        <begin position="147"/>
        <end position="157"/>
    </location>
</feature>
<name>A0A4Y7KUQ5_PAPSO</name>
<dbReference type="Gramene" id="RZC76142">
    <property type="protein sequence ID" value="RZC76142"/>
    <property type="gene ID" value="C5167_000305"/>
</dbReference>
<dbReference type="AlphaFoldDB" id="A0A4Y7KUQ5"/>
<reference evidence="4 5" key="1">
    <citation type="journal article" date="2018" name="Science">
        <title>The opium poppy genome and morphinan production.</title>
        <authorList>
            <person name="Guo L."/>
            <person name="Winzer T."/>
            <person name="Yang X."/>
            <person name="Li Y."/>
            <person name="Ning Z."/>
            <person name="He Z."/>
            <person name="Teodor R."/>
            <person name="Lu Y."/>
            <person name="Bowser T.A."/>
            <person name="Graham I.A."/>
            <person name="Ye K."/>
        </authorList>
    </citation>
    <scope>NUCLEOTIDE SEQUENCE [LARGE SCALE GENOMIC DNA]</scope>
    <source>
        <strain evidence="5">cv. HN1</strain>
        <tissue evidence="4">Leaves</tissue>
    </source>
</reference>
<evidence type="ECO:0000259" key="3">
    <source>
        <dbReference type="PROSITE" id="PS50144"/>
    </source>
</evidence>
<evidence type="ECO:0000256" key="2">
    <source>
        <dbReference type="SAM" id="MobiDB-lite"/>
    </source>
</evidence>
<dbReference type="OrthoDB" id="1743416at2759"/>
<feature type="compositionally biased region" description="Polar residues" evidence="2">
    <location>
        <begin position="161"/>
        <end position="181"/>
    </location>
</feature>
<keyword evidence="1" id="KW-0175">Coiled coil</keyword>
<dbReference type="OMA" id="ICQCFER"/>
<dbReference type="SUPFAM" id="SSF49599">
    <property type="entry name" value="TRAF domain-like"/>
    <property type="match status" value="1"/>
</dbReference>
<dbReference type="Proteomes" id="UP000316621">
    <property type="component" value="Chromosome 9"/>
</dbReference>
<dbReference type="InterPro" id="IPR050804">
    <property type="entry name" value="MCC"/>
</dbReference>
<evidence type="ECO:0000313" key="4">
    <source>
        <dbReference type="EMBL" id="RZC76142.1"/>
    </source>
</evidence>
<accession>A0A4Y7KUQ5</accession>
<gene>
    <name evidence="4" type="ORF">C5167_000305</name>
</gene>
<sequence>MALASEIEKISSSSSSTIKFNWKIKNFSKTTQMLSESDVFSVGCFKWKACIYPKGREKVYYHLSIFLVPVELPKTVSTEISFAIASQIDPNTAVRKEGKQNFLEGSTAAWGWPEFMPLNELHDPYKGYIVDDTCIITVEVTCWSKEEDSDDDDDEDAASSLGDNLTANQSSDPQPQGATQGKRTEIKEERQ</sequence>
<feature type="domain" description="MATH" evidence="3">
    <location>
        <begin position="17"/>
        <end position="140"/>
    </location>
</feature>
<dbReference type="CDD" id="cd00121">
    <property type="entry name" value="MATH"/>
    <property type="match status" value="1"/>
</dbReference>
<dbReference type="PROSITE" id="PS50144">
    <property type="entry name" value="MATH"/>
    <property type="match status" value="1"/>
</dbReference>
<dbReference type="PANTHER" id="PTHR46236">
    <property type="entry name" value="TRAF-LIKE SUPERFAMILY PROTEIN"/>
    <property type="match status" value="1"/>
</dbReference>
<feature type="region of interest" description="Disordered" evidence="2">
    <location>
        <begin position="145"/>
        <end position="191"/>
    </location>
</feature>
<dbReference type="InterPro" id="IPR008974">
    <property type="entry name" value="TRAF-like"/>
</dbReference>
<dbReference type="STRING" id="3469.A0A4Y7KUQ5"/>
<proteinExistence type="predicted"/>
<protein>
    <recommendedName>
        <fullName evidence="3">MATH domain-containing protein</fullName>
    </recommendedName>
</protein>
<keyword evidence="5" id="KW-1185">Reference proteome</keyword>
<dbReference type="InterPro" id="IPR002083">
    <property type="entry name" value="MATH/TRAF_dom"/>
</dbReference>
<evidence type="ECO:0000313" key="5">
    <source>
        <dbReference type="Proteomes" id="UP000316621"/>
    </source>
</evidence>
<organism evidence="4 5">
    <name type="scientific">Papaver somniferum</name>
    <name type="common">Opium poppy</name>
    <dbReference type="NCBI Taxonomy" id="3469"/>
    <lineage>
        <taxon>Eukaryota</taxon>
        <taxon>Viridiplantae</taxon>
        <taxon>Streptophyta</taxon>
        <taxon>Embryophyta</taxon>
        <taxon>Tracheophyta</taxon>
        <taxon>Spermatophyta</taxon>
        <taxon>Magnoliopsida</taxon>
        <taxon>Ranunculales</taxon>
        <taxon>Papaveraceae</taxon>
        <taxon>Papaveroideae</taxon>
        <taxon>Papaver</taxon>
    </lineage>
</organism>
<dbReference type="Gene3D" id="2.60.210.10">
    <property type="entry name" value="Apoptosis, Tumor Necrosis Factor Receptor Associated Protein 2, Chain A"/>
    <property type="match status" value="1"/>
</dbReference>
<dbReference type="PANTHER" id="PTHR46236:SF35">
    <property type="entry name" value="MATH DOMAIN-CONTAINING PROTEIN"/>
    <property type="match status" value="1"/>
</dbReference>
<dbReference type="SMART" id="SM00061">
    <property type="entry name" value="MATH"/>
    <property type="match status" value="1"/>
</dbReference>
<dbReference type="EMBL" id="CM010723">
    <property type="protein sequence ID" value="RZC76142.1"/>
    <property type="molecule type" value="Genomic_DNA"/>
</dbReference>
<dbReference type="Pfam" id="PF22486">
    <property type="entry name" value="MATH_2"/>
    <property type="match status" value="1"/>
</dbReference>
<feature type="compositionally biased region" description="Basic and acidic residues" evidence="2">
    <location>
        <begin position="182"/>
        <end position="191"/>
    </location>
</feature>
<evidence type="ECO:0000256" key="1">
    <source>
        <dbReference type="ARBA" id="ARBA00023054"/>
    </source>
</evidence>